<evidence type="ECO:0000313" key="3">
    <source>
        <dbReference type="Proteomes" id="UP000288805"/>
    </source>
</evidence>
<evidence type="ECO:0000259" key="1">
    <source>
        <dbReference type="Pfam" id="PF14111"/>
    </source>
</evidence>
<comment type="caution">
    <text evidence="2">The sequence shown here is derived from an EMBL/GenBank/DDBJ whole genome shotgun (WGS) entry which is preliminary data.</text>
</comment>
<evidence type="ECO:0000313" key="2">
    <source>
        <dbReference type="EMBL" id="RVW85901.1"/>
    </source>
</evidence>
<proteinExistence type="predicted"/>
<dbReference type="EMBL" id="QGNW01000199">
    <property type="protein sequence ID" value="RVW85901.1"/>
    <property type="molecule type" value="Genomic_DNA"/>
</dbReference>
<dbReference type="PANTHER" id="PTHR34427">
    <property type="entry name" value="DUF4283 DOMAIN PROTEIN"/>
    <property type="match status" value="1"/>
</dbReference>
<reference evidence="2 3" key="1">
    <citation type="journal article" date="2018" name="PLoS Genet.">
        <title>Population sequencing reveals clonal diversity and ancestral inbreeding in the grapevine cultivar Chardonnay.</title>
        <authorList>
            <person name="Roach M.J."/>
            <person name="Johnson D.L."/>
            <person name="Bohlmann J."/>
            <person name="van Vuuren H.J."/>
            <person name="Jones S.J."/>
            <person name="Pretorius I.S."/>
            <person name="Schmidt S.A."/>
            <person name="Borneman A.R."/>
        </authorList>
    </citation>
    <scope>NUCLEOTIDE SEQUENCE [LARGE SCALE GENOMIC DNA]</scope>
    <source>
        <strain evidence="3">cv. Chardonnay</strain>
        <tissue evidence="2">Leaf</tissue>
    </source>
</reference>
<dbReference type="Proteomes" id="UP000288805">
    <property type="component" value="Unassembled WGS sequence"/>
</dbReference>
<name>A0A438HN82_VITVI</name>
<protein>
    <recommendedName>
        <fullName evidence="1">DUF4283 domain-containing protein</fullName>
    </recommendedName>
</protein>
<dbReference type="Pfam" id="PF14111">
    <property type="entry name" value="DUF4283"/>
    <property type="match status" value="1"/>
</dbReference>
<feature type="domain" description="DUF4283" evidence="1">
    <location>
        <begin position="198"/>
        <end position="281"/>
    </location>
</feature>
<organism evidence="2 3">
    <name type="scientific">Vitis vinifera</name>
    <name type="common">Grape</name>
    <dbReference type="NCBI Taxonomy" id="29760"/>
    <lineage>
        <taxon>Eukaryota</taxon>
        <taxon>Viridiplantae</taxon>
        <taxon>Streptophyta</taxon>
        <taxon>Embryophyta</taxon>
        <taxon>Tracheophyta</taxon>
        <taxon>Spermatophyta</taxon>
        <taxon>Magnoliopsida</taxon>
        <taxon>eudicotyledons</taxon>
        <taxon>Gunneridae</taxon>
        <taxon>Pentapetalae</taxon>
        <taxon>rosids</taxon>
        <taxon>Vitales</taxon>
        <taxon>Vitaceae</taxon>
        <taxon>Viteae</taxon>
        <taxon>Vitis</taxon>
    </lineage>
</organism>
<dbReference type="PANTHER" id="PTHR34427:SF5">
    <property type="entry name" value="DUF4283 DOMAIN-CONTAINING PROTEIN"/>
    <property type="match status" value="1"/>
</dbReference>
<accession>A0A438HN82</accession>
<gene>
    <name evidence="2" type="ORF">CK203_035275</name>
</gene>
<sequence length="318" mass="36217">MAKFWVAIESKTFEVSIEEVKGKLKGIIVERSRGFSSWIRFGVASLRNLLEGFEECCREEKKGRLVKVWEEEGRKFRLERRVNGAGRYVLCSVVDVEAKRFCLVFPEGKGVIGGWAILAEKLRVLGIITKKEDKGVEAIRINSKKKDATLDDEEERCTGKKEQGEKKSFLDVAKGPAGRIGEELWLQVGERGLRRREEGLGRCLVGRWEGAAMEMELDSFRNWGKRSWNLRKGVKVMKLGEPFFLLEFEDGGEAERVLNRGTRRFKDKLLHLERWSEEAGCLQVGSQTKEVWVRVVGVPLHCWSEELFKSIGDCCGGG</sequence>
<dbReference type="AlphaFoldDB" id="A0A438HN82"/>
<dbReference type="InterPro" id="IPR025558">
    <property type="entry name" value="DUF4283"/>
</dbReference>